<dbReference type="GO" id="GO:0070204">
    <property type="term" value="F:2-succinyl-5-enolpyruvyl-6-hydroxy-3-cyclohexene-1-carboxylic-acid synthase activity"/>
    <property type="evidence" value="ECO:0007669"/>
    <property type="project" value="UniProtKB-UniRule"/>
</dbReference>
<evidence type="ECO:0000313" key="9">
    <source>
        <dbReference type="EMBL" id="GLL12680.1"/>
    </source>
</evidence>
<comment type="subunit">
    <text evidence="6">Homodimer.</text>
</comment>
<comment type="pathway">
    <text evidence="6">Quinol/quinone metabolism; menaquinone biosynthesis.</text>
</comment>
<name>A0A9W6L5V9_9PSEU</name>
<dbReference type="Gene3D" id="3.40.50.970">
    <property type="match status" value="2"/>
</dbReference>
<keyword evidence="2 6" id="KW-0479">Metal-binding</keyword>
<dbReference type="HAMAP" id="MF_01659">
    <property type="entry name" value="MenD"/>
    <property type="match status" value="1"/>
</dbReference>
<organism evidence="9 10">
    <name type="scientific">Pseudonocardia halophobica</name>
    <dbReference type="NCBI Taxonomy" id="29401"/>
    <lineage>
        <taxon>Bacteria</taxon>
        <taxon>Bacillati</taxon>
        <taxon>Actinomycetota</taxon>
        <taxon>Actinomycetes</taxon>
        <taxon>Pseudonocardiales</taxon>
        <taxon>Pseudonocardiaceae</taxon>
        <taxon>Pseudonocardia</taxon>
    </lineage>
</organism>
<feature type="region of interest" description="Disordered" evidence="7">
    <location>
        <begin position="1"/>
        <end position="24"/>
    </location>
</feature>
<keyword evidence="6" id="KW-0474">Menaquinone biosynthesis</keyword>
<dbReference type="SUPFAM" id="SSF52518">
    <property type="entry name" value="Thiamin diphosphate-binding fold (THDP-binding)"/>
    <property type="match status" value="2"/>
</dbReference>
<dbReference type="Proteomes" id="UP001143463">
    <property type="component" value="Unassembled WGS sequence"/>
</dbReference>
<proteinExistence type="inferred from homology"/>
<keyword evidence="10" id="KW-1185">Reference proteome</keyword>
<evidence type="ECO:0000256" key="4">
    <source>
        <dbReference type="ARBA" id="ARBA00023052"/>
    </source>
</evidence>
<reference evidence="9" key="1">
    <citation type="journal article" date="2014" name="Int. J. Syst. Evol. Microbiol.">
        <title>Complete genome sequence of Corynebacterium casei LMG S-19264T (=DSM 44701T), isolated from a smear-ripened cheese.</title>
        <authorList>
            <consortium name="US DOE Joint Genome Institute (JGI-PGF)"/>
            <person name="Walter F."/>
            <person name="Albersmeier A."/>
            <person name="Kalinowski J."/>
            <person name="Ruckert C."/>
        </authorList>
    </citation>
    <scope>NUCLEOTIDE SEQUENCE</scope>
    <source>
        <strain evidence="9">VKM Ac-1069</strain>
    </source>
</reference>
<comment type="similarity">
    <text evidence="6">Belongs to the TPP enzyme family. MenD subfamily.</text>
</comment>
<comment type="cofactor">
    <cofactor evidence="6">
        <name>thiamine diphosphate</name>
        <dbReference type="ChEBI" id="CHEBI:58937"/>
    </cofactor>
    <text evidence="6">Binds 1 thiamine pyrophosphate per subunit.</text>
</comment>
<dbReference type="Gene3D" id="3.40.50.1220">
    <property type="entry name" value="TPP-binding domain"/>
    <property type="match status" value="1"/>
</dbReference>
<comment type="function">
    <text evidence="6">Catalyzes the thiamine diphosphate-dependent decarboxylation of 2-oxoglutarate and the subsequent addition of the resulting succinic semialdehyde-thiamine pyrophosphate anion to isochorismate to yield 2-succinyl-5-enolpyruvyl-6-hydroxy-3-cyclohexene-1-carboxylate (SEPHCHC).</text>
</comment>
<dbReference type="InterPro" id="IPR004433">
    <property type="entry name" value="MenaQ_synth_MenD"/>
</dbReference>
<dbReference type="EC" id="2.2.1.9" evidence="6"/>
<dbReference type="CDD" id="cd02009">
    <property type="entry name" value="TPP_SHCHC_synthase"/>
    <property type="match status" value="1"/>
</dbReference>
<comment type="cofactor">
    <cofactor evidence="6">
        <name>Mg(2+)</name>
        <dbReference type="ChEBI" id="CHEBI:18420"/>
    </cofactor>
    <cofactor evidence="6">
        <name>Mn(2+)</name>
        <dbReference type="ChEBI" id="CHEBI:29035"/>
    </cofactor>
</comment>
<accession>A0A9W6L5V9</accession>
<evidence type="ECO:0000256" key="2">
    <source>
        <dbReference type="ARBA" id="ARBA00022723"/>
    </source>
</evidence>
<keyword evidence="3 6" id="KW-0460">Magnesium</keyword>
<protein>
    <recommendedName>
        <fullName evidence="6">2-succinyl-5-enolpyruvyl-6-hydroxy-3-cyclohexene-1-carboxylate synthase</fullName>
        <shortName evidence="6">SEPHCHC synthase</shortName>
        <ecNumber evidence="6">2.2.1.9</ecNumber>
    </recommendedName>
    <alternativeName>
        <fullName evidence="6">Menaquinone biosynthesis protein MenD</fullName>
    </alternativeName>
</protein>
<dbReference type="AlphaFoldDB" id="A0A9W6L5V9"/>
<dbReference type="InterPro" id="IPR029061">
    <property type="entry name" value="THDP-binding"/>
</dbReference>
<evidence type="ECO:0000256" key="6">
    <source>
        <dbReference type="HAMAP-Rule" id="MF_01659"/>
    </source>
</evidence>
<keyword evidence="1 6" id="KW-0808">Transferase</keyword>
<comment type="caution">
    <text evidence="9">The sequence shown here is derived from an EMBL/GenBank/DDBJ whole genome shotgun (WGS) entry which is preliminary data.</text>
</comment>
<dbReference type="NCBIfam" id="TIGR00173">
    <property type="entry name" value="menD"/>
    <property type="match status" value="1"/>
</dbReference>
<dbReference type="GO" id="GO:0030976">
    <property type="term" value="F:thiamine pyrophosphate binding"/>
    <property type="evidence" value="ECO:0007669"/>
    <property type="project" value="UniProtKB-UniRule"/>
</dbReference>
<dbReference type="GO" id="GO:0030145">
    <property type="term" value="F:manganese ion binding"/>
    <property type="evidence" value="ECO:0007669"/>
    <property type="project" value="UniProtKB-UniRule"/>
</dbReference>
<dbReference type="GO" id="GO:0000287">
    <property type="term" value="F:magnesium ion binding"/>
    <property type="evidence" value="ECO:0007669"/>
    <property type="project" value="UniProtKB-UniRule"/>
</dbReference>
<evidence type="ECO:0000256" key="3">
    <source>
        <dbReference type="ARBA" id="ARBA00022842"/>
    </source>
</evidence>
<comment type="catalytic activity">
    <reaction evidence="6">
        <text>isochorismate + 2-oxoglutarate + H(+) = 5-enolpyruvoyl-6-hydroxy-2-succinyl-cyclohex-3-ene-1-carboxylate + CO2</text>
        <dbReference type="Rhea" id="RHEA:25593"/>
        <dbReference type="ChEBI" id="CHEBI:15378"/>
        <dbReference type="ChEBI" id="CHEBI:16526"/>
        <dbReference type="ChEBI" id="CHEBI:16810"/>
        <dbReference type="ChEBI" id="CHEBI:29780"/>
        <dbReference type="ChEBI" id="CHEBI:58818"/>
        <dbReference type="EC" id="2.2.1.9"/>
    </reaction>
</comment>
<dbReference type="PANTHER" id="PTHR42916">
    <property type="entry name" value="2-SUCCINYL-5-ENOLPYRUVYL-6-HYDROXY-3-CYCLOHEXENE-1-CARBOXYLATE SYNTHASE"/>
    <property type="match status" value="1"/>
</dbReference>
<evidence type="ECO:0000259" key="8">
    <source>
        <dbReference type="Pfam" id="PF02776"/>
    </source>
</evidence>
<dbReference type="EMBL" id="BSFQ01000015">
    <property type="protein sequence ID" value="GLL12680.1"/>
    <property type="molecule type" value="Genomic_DNA"/>
</dbReference>
<reference evidence="9" key="2">
    <citation type="submission" date="2023-01" db="EMBL/GenBank/DDBJ databases">
        <authorList>
            <person name="Sun Q."/>
            <person name="Evtushenko L."/>
        </authorList>
    </citation>
    <scope>NUCLEOTIDE SEQUENCE</scope>
    <source>
        <strain evidence="9">VKM Ac-1069</strain>
    </source>
</reference>
<dbReference type="PANTHER" id="PTHR42916:SF1">
    <property type="entry name" value="PROTEIN PHYLLO, CHLOROPLASTIC"/>
    <property type="match status" value="1"/>
</dbReference>
<keyword evidence="5 6" id="KW-0464">Manganese</keyword>
<dbReference type="Pfam" id="PF02776">
    <property type="entry name" value="TPP_enzyme_N"/>
    <property type="match status" value="1"/>
</dbReference>
<gene>
    <name evidence="9" type="primary">menD_1</name>
    <name evidence="6" type="synonym">menD</name>
    <name evidence="9" type="ORF">GCM10017577_38210</name>
</gene>
<dbReference type="CDD" id="cd07037">
    <property type="entry name" value="TPP_PYR_MenD"/>
    <property type="match status" value="1"/>
</dbReference>
<evidence type="ECO:0000256" key="1">
    <source>
        <dbReference type="ARBA" id="ARBA00022679"/>
    </source>
</evidence>
<dbReference type="GO" id="GO:0009234">
    <property type="term" value="P:menaquinone biosynthetic process"/>
    <property type="evidence" value="ECO:0007669"/>
    <property type="project" value="UniProtKB-UniRule"/>
</dbReference>
<sequence>MSEGEHSGFGAHTKRNTRPPSLRRVNPSTLLARVAVDELARCGVRDVVLCPGSRNAPLSLALDTADAEGRLRLHVRLDERGAGFLALGLALRSGRPVAVACTSGTAVANLHPAVLEAAHAGVPLLLLTADRPAGLVGTGASQTVAQCGIFGDALRLEGVLSAEGTRPEAWRATVVRAVAAARGTLSNDPGPVQLDVPLREPLLPPPDDDGAFPPGRPAGRPWSEIHSARVALPPLRLDPSLPTLVVAGDGAEDRDAPADVPVVAEPSSTLWGSAVRTGPWLLGAALSGAAPELLPRQLVVLGRPTLHRAVQRALADERIRVFAVPPAARPWWNDTQGSVVQVGSLPPSPWGDKAFAARWRQADAAVQRALDDGLDTHPVGAMRLARELVRAVPTGGLLVVGPSSPIRDVALAAAPRPDLTVLSNRGVAGIDGVVSTAVGAALAHDGPAVALLGDVTLLHDAGGLLAGPREPRPDLTIVVANDDGGSVFTLLEQGAPEHARSFERVFGTPHGTDLAALCAAYHVGHRRLTDLAQLPGALGRPGLHVVEVPVDRATRRTGHAALRARIEEAAGVAGQVGVR</sequence>
<keyword evidence="4 6" id="KW-0786">Thiamine pyrophosphate</keyword>
<evidence type="ECO:0000256" key="7">
    <source>
        <dbReference type="SAM" id="MobiDB-lite"/>
    </source>
</evidence>
<evidence type="ECO:0000256" key="5">
    <source>
        <dbReference type="ARBA" id="ARBA00023211"/>
    </source>
</evidence>
<evidence type="ECO:0000313" key="10">
    <source>
        <dbReference type="Proteomes" id="UP001143463"/>
    </source>
</evidence>
<feature type="domain" description="Thiamine pyrophosphate enzyme N-terminal TPP-binding" evidence="8">
    <location>
        <begin position="32"/>
        <end position="147"/>
    </location>
</feature>
<comment type="pathway">
    <text evidence="6">Quinol/quinone metabolism; 1,4-dihydroxy-2-naphthoate biosynthesis; 1,4-dihydroxy-2-naphthoate from chorismate: step 2/7.</text>
</comment>
<dbReference type="PIRSF" id="PIRSF004983">
    <property type="entry name" value="MenD"/>
    <property type="match status" value="1"/>
</dbReference>
<dbReference type="InterPro" id="IPR012001">
    <property type="entry name" value="Thiamin_PyroP_enz_TPP-bd_dom"/>
</dbReference>